<proteinExistence type="predicted"/>
<organism evidence="4 5">
    <name type="scientific">Perkinsus olseni</name>
    <name type="common">Perkinsus atlanticus</name>
    <dbReference type="NCBI Taxonomy" id="32597"/>
    <lineage>
        <taxon>Eukaryota</taxon>
        <taxon>Sar</taxon>
        <taxon>Alveolata</taxon>
        <taxon>Perkinsozoa</taxon>
        <taxon>Perkinsea</taxon>
        <taxon>Perkinsida</taxon>
        <taxon>Perkinsidae</taxon>
        <taxon>Perkinsus</taxon>
    </lineage>
</organism>
<name>A0A7J6LYI8_PEROL</name>
<dbReference type="GO" id="GO:0032259">
    <property type="term" value="P:methylation"/>
    <property type="evidence" value="ECO:0007669"/>
    <property type="project" value="UniProtKB-KW"/>
</dbReference>
<feature type="domain" description="tRNA/rRNA methyltransferase SpoU type" evidence="3">
    <location>
        <begin position="33"/>
        <end position="194"/>
    </location>
</feature>
<evidence type="ECO:0000256" key="2">
    <source>
        <dbReference type="ARBA" id="ARBA00022679"/>
    </source>
</evidence>
<evidence type="ECO:0000313" key="4">
    <source>
        <dbReference type="EMBL" id="KAF4664216.1"/>
    </source>
</evidence>
<reference evidence="4 5" key="1">
    <citation type="submission" date="2020-04" db="EMBL/GenBank/DDBJ databases">
        <title>Perkinsus olseni comparative genomics.</title>
        <authorList>
            <person name="Bogema D.R."/>
        </authorList>
    </citation>
    <scope>NUCLEOTIDE SEQUENCE [LARGE SCALE GENOMIC DNA]</scope>
    <source>
        <strain evidence="4">ATCC PRA-179</strain>
    </source>
</reference>
<dbReference type="EMBL" id="JABAHT010000122">
    <property type="protein sequence ID" value="KAF4664216.1"/>
    <property type="molecule type" value="Genomic_DNA"/>
</dbReference>
<dbReference type="OrthoDB" id="477252at2759"/>
<gene>
    <name evidence="4" type="ORF">FOZ61_001023</name>
</gene>
<keyword evidence="1" id="KW-0489">Methyltransferase</keyword>
<dbReference type="PANTHER" id="PTHR43191">
    <property type="entry name" value="RRNA METHYLTRANSFERASE 3"/>
    <property type="match status" value="1"/>
</dbReference>
<protein>
    <recommendedName>
        <fullName evidence="3">tRNA/rRNA methyltransferase SpoU type domain-containing protein</fullName>
    </recommendedName>
</protein>
<dbReference type="GO" id="GO:0008173">
    <property type="term" value="F:RNA methyltransferase activity"/>
    <property type="evidence" value="ECO:0007669"/>
    <property type="project" value="InterPro"/>
</dbReference>
<dbReference type="Proteomes" id="UP000570595">
    <property type="component" value="Unassembled WGS sequence"/>
</dbReference>
<sequence>MLQRQRILRASRLNSVIDFVASGGRASAKAHTLVMLDGVQYPGNVARVLRYSSSFGAGALILGEGAVTEDLLQLALNYSHYSTLSGPRIFTTTDPIELIDALRKDHDFVVCALENKEEAISRGVCTMLQWIDLTAASSDSCYLRSSHLLMVAGGEADGVSDAVLGVADAVLSIPTAEGTHHSFNVSYALAIALFERYKHTSTWTNSCRVNVTRGHDNAASTI</sequence>
<evidence type="ECO:0000259" key="3">
    <source>
        <dbReference type="Pfam" id="PF00588"/>
    </source>
</evidence>
<dbReference type="PANTHER" id="PTHR43191:SF2">
    <property type="entry name" value="RRNA METHYLTRANSFERASE 3, MITOCHONDRIAL"/>
    <property type="match status" value="1"/>
</dbReference>
<evidence type="ECO:0000313" key="5">
    <source>
        <dbReference type="Proteomes" id="UP000570595"/>
    </source>
</evidence>
<accession>A0A7J6LYI8</accession>
<dbReference type="InterPro" id="IPR051259">
    <property type="entry name" value="rRNA_Methyltransferase"/>
</dbReference>
<dbReference type="GO" id="GO:0003723">
    <property type="term" value="F:RNA binding"/>
    <property type="evidence" value="ECO:0007669"/>
    <property type="project" value="InterPro"/>
</dbReference>
<dbReference type="Gene3D" id="3.40.1280.10">
    <property type="match status" value="1"/>
</dbReference>
<dbReference type="InterPro" id="IPR029028">
    <property type="entry name" value="Alpha/beta_knot_MTases"/>
</dbReference>
<dbReference type="InterPro" id="IPR001537">
    <property type="entry name" value="SpoU_MeTrfase"/>
</dbReference>
<dbReference type="InterPro" id="IPR029026">
    <property type="entry name" value="tRNA_m1G_MTases_N"/>
</dbReference>
<comment type="caution">
    <text evidence="4">The sequence shown here is derived from an EMBL/GenBank/DDBJ whole genome shotgun (WGS) entry which is preliminary data.</text>
</comment>
<dbReference type="SUPFAM" id="SSF75217">
    <property type="entry name" value="alpha/beta knot"/>
    <property type="match status" value="1"/>
</dbReference>
<dbReference type="AlphaFoldDB" id="A0A7J6LYI8"/>
<dbReference type="Pfam" id="PF00588">
    <property type="entry name" value="SpoU_methylase"/>
    <property type="match status" value="1"/>
</dbReference>
<evidence type="ECO:0000256" key="1">
    <source>
        <dbReference type="ARBA" id="ARBA00022603"/>
    </source>
</evidence>
<dbReference type="GO" id="GO:0006396">
    <property type="term" value="P:RNA processing"/>
    <property type="evidence" value="ECO:0007669"/>
    <property type="project" value="InterPro"/>
</dbReference>
<keyword evidence="2" id="KW-0808">Transferase</keyword>